<dbReference type="RefSeq" id="WP_377171323.1">
    <property type="nucleotide sequence ID" value="NZ_JBHTJC010000002.1"/>
</dbReference>
<dbReference type="EMBL" id="JBIHMM010000002">
    <property type="protein sequence ID" value="MFH0253707.1"/>
    <property type="molecule type" value="Genomic_DNA"/>
</dbReference>
<feature type="domain" description="KfrA N-terminal DNA-binding" evidence="1">
    <location>
        <begin position="61"/>
        <end position="170"/>
    </location>
</feature>
<accession>A0ABW7I735</accession>
<keyword evidence="3" id="KW-1185">Reference proteome</keyword>
<dbReference type="GO" id="GO:0003677">
    <property type="term" value="F:DNA binding"/>
    <property type="evidence" value="ECO:0007669"/>
    <property type="project" value="UniProtKB-KW"/>
</dbReference>
<sequence length="231" mass="26008">MIHISESQVGDYRARSGVKILDYYRNPYGNSPLNPHLTALRYLLPQTTDRRIRMAKQLLTKKIVAETISQLEKDGAEVTAKAIRDRAGVGSYSTAAKLLEEIRAEEDALLSMPEHVADEFGGFKNFIWTTAMFHATRVFEADRMLLERDRDRAEALARERLAVVTELEAAAVVEEKRTRQMEDRLREARKIIGDLERKLSGERTRAETLQAVVASMTGTTGADMAQKDTPA</sequence>
<keyword evidence="2" id="KW-0238">DNA-binding</keyword>
<organism evidence="2 3">
    <name type="scientific">Roseovarius aquimarinus</name>
    <dbReference type="NCBI Taxonomy" id="1229156"/>
    <lineage>
        <taxon>Bacteria</taxon>
        <taxon>Pseudomonadati</taxon>
        <taxon>Pseudomonadota</taxon>
        <taxon>Alphaproteobacteria</taxon>
        <taxon>Rhodobacterales</taxon>
        <taxon>Roseobacteraceae</taxon>
        <taxon>Roseovarius</taxon>
    </lineage>
</organism>
<dbReference type="Proteomes" id="UP001607157">
    <property type="component" value="Unassembled WGS sequence"/>
</dbReference>
<protein>
    <submittedName>
        <fullName evidence="2">DNA-binding protein</fullName>
    </submittedName>
</protein>
<comment type="caution">
    <text evidence="2">The sequence shown here is derived from an EMBL/GenBank/DDBJ whole genome shotgun (WGS) entry which is preliminary data.</text>
</comment>
<evidence type="ECO:0000259" key="1">
    <source>
        <dbReference type="Pfam" id="PF11740"/>
    </source>
</evidence>
<reference evidence="2 3" key="1">
    <citation type="submission" date="2024-10" db="EMBL/GenBank/DDBJ databases">
        <authorList>
            <person name="Yang X.-N."/>
        </authorList>
    </citation>
    <scope>NUCLEOTIDE SEQUENCE [LARGE SCALE GENOMIC DNA]</scope>
    <source>
        <strain evidence="2 3">CAU 1059</strain>
    </source>
</reference>
<dbReference type="InterPro" id="IPR021104">
    <property type="entry name" value="KfrA_DNA-bd_N"/>
</dbReference>
<dbReference type="Pfam" id="PF11740">
    <property type="entry name" value="KfrA_N"/>
    <property type="match status" value="1"/>
</dbReference>
<evidence type="ECO:0000313" key="3">
    <source>
        <dbReference type="Proteomes" id="UP001607157"/>
    </source>
</evidence>
<evidence type="ECO:0000313" key="2">
    <source>
        <dbReference type="EMBL" id="MFH0253707.1"/>
    </source>
</evidence>
<gene>
    <name evidence="2" type="ORF">ACGRVM_07370</name>
</gene>
<proteinExistence type="predicted"/>
<name>A0ABW7I735_9RHOB</name>